<dbReference type="Pfam" id="PF20720">
    <property type="entry name" value="nSTAND3"/>
    <property type="match status" value="1"/>
</dbReference>
<dbReference type="Proteomes" id="UP001258315">
    <property type="component" value="Unassembled WGS sequence"/>
</dbReference>
<dbReference type="EMBL" id="JAVLVU010000001">
    <property type="protein sequence ID" value="MDT3402268.1"/>
    <property type="molecule type" value="Genomic_DNA"/>
</dbReference>
<name>A0ABU3GR59_9SPHI</name>
<dbReference type="RefSeq" id="WP_311948587.1">
    <property type="nucleotide sequence ID" value="NZ_JAVLVU010000001.1"/>
</dbReference>
<evidence type="ECO:0000313" key="2">
    <source>
        <dbReference type="EMBL" id="MDT3402268.1"/>
    </source>
</evidence>
<reference evidence="3" key="1">
    <citation type="submission" date="2023-07" db="EMBL/GenBank/DDBJ databases">
        <title>Functional and genomic diversity of the sorghum phyllosphere microbiome.</title>
        <authorList>
            <person name="Shade A."/>
        </authorList>
    </citation>
    <scope>NUCLEOTIDE SEQUENCE [LARGE SCALE GENOMIC DNA]</scope>
    <source>
        <strain evidence="3">SORGH_AS_0422</strain>
    </source>
</reference>
<sequence>MERAKNGYQIYKVASIREAEDVIATDNDVKQLFYFDDFLGETYYEILTASQTESQITQFVDRIKNTPNKYLMLTTRTVILNQADDKSEKINRSQLLNQQYEIQLSDYSKFEKAEILYNHLYFYRIKENLFNCILQNKFYNTIINHKNYTPRTIESLTDPTKIENLTPAEYHEFITLSLTNPEGIWSRSFHNQINYFDQLFLITLFTFRGKVNEKALIKAYDARLQYEKVSHNQIIKANQFRDSAKILLNGFVISTLIDGENPEREYSFINPSLADFFKGFIKDSFHQKKAIISSIIYIEQLQHFDPDVASIAFESDLQFIVKERVIRDELDSIDKYKLYRMPASILQTVRKYCPDIDIDQLFMDKMAALDFNDTYWIKDAMLYCLLHPKNSEQIKKYIKNDFLNIVDFLVMAIDQPDMARKLPELFALYDQDYQRYFADDKRAESLSNMIINAANYNYRFQKSILENNALSLIEVDKTYLTIHQADINLKNSLMPDVERDIQFERQIDRAFWETKIKENDVLKQEKLKNKEKLIHYYKNSTLTAKTEEKAIDDLFYIANYTKAIQDDTAFDEPPF</sequence>
<accession>A0ABU3GR59</accession>
<organism evidence="2 3">
    <name type="scientific">Mucilaginibacter terrae</name>
    <dbReference type="NCBI Taxonomy" id="1955052"/>
    <lineage>
        <taxon>Bacteria</taxon>
        <taxon>Pseudomonadati</taxon>
        <taxon>Bacteroidota</taxon>
        <taxon>Sphingobacteriia</taxon>
        <taxon>Sphingobacteriales</taxon>
        <taxon>Sphingobacteriaceae</taxon>
        <taxon>Mucilaginibacter</taxon>
    </lineage>
</organism>
<comment type="caution">
    <text evidence="2">The sequence shown here is derived from an EMBL/GenBank/DDBJ whole genome shotgun (WGS) entry which is preliminary data.</text>
</comment>
<gene>
    <name evidence="2" type="ORF">QE417_001340</name>
</gene>
<proteinExistence type="predicted"/>
<evidence type="ECO:0000259" key="1">
    <source>
        <dbReference type="Pfam" id="PF20720"/>
    </source>
</evidence>
<keyword evidence="3" id="KW-1185">Reference proteome</keyword>
<dbReference type="InterPro" id="IPR049050">
    <property type="entry name" value="nSTAND3"/>
</dbReference>
<evidence type="ECO:0000313" key="3">
    <source>
        <dbReference type="Proteomes" id="UP001258315"/>
    </source>
</evidence>
<feature type="domain" description="Novel STAND NTPase 3" evidence="1">
    <location>
        <begin position="4"/>
        <end position="122"/>
    </location>
</feature>
<protein>
    <recommendedName>
        <fullName evidence="1">Novel STAND NTPase 3 domain-containing protein</fullName>
    </recommendedName>
</protein>